<dbReference type="Gene3D" id="3.40.50.300">
    <property type="entry name" value="P-loop containing nucleotide triphosphate hydrolases"/>
    <property type="match status" value="2"/>
</dbReference>
<dbReference type="Proteomes" id="UP001152604">
    <property type="component" value="Unassembled WGS sequence"/>
</dbReference>
<feature type="domain" description="ABC transporter" evidence="7">
    <location>
        <begin position="258"/>
        <end position="501"/>
    </location>
</feature>
<comment type="caution">
    <text evidence="8">The sequence shown here is derived from an EMBL/GenBank/DDBJ whole genome shotgun (WGS) entry which is preliminary data.</text>
</comment>
<keyword evidence="3" id="KW-0762">Sugar transport</keyword>
<dbReference type="EMBL" id="CAKXZS010000009">
    <property type="protein sequence ID" value="CAH2396548.1"/>
    <property type="molecule type" value="Genomic_DNA"/>
</dbReference>
<feature type="domain" description="ABC transporter" evidence="7">
    <location>
        <begin position="15"/>
        <end position="247"/>
    </location>
</feature>
<dbReference type="RefSeq" id="WP_254023843.1">
    <property type="nucleotide sequence ID" value="NZ_CAKXZS010000009.1"/>
</dbReference>
<keyword evidence="2" id="KW-0813">Transport</keyword>
<protein>
    <submittedName>
        <fullName evidence="8">Ribose import ATP-binding protein RbsA</fullName>
    </submittedName>
</protein>
<dbReference type="CDD" id="cd03216">
    <property type="entry name" value="ABC_Carb_Monos_I"/>
    <property type="match status" value="1"/>
</dbReference>
<evidence type="ECO:0000256" key="3">
    <source>
        <dbReference type="ARBA" id="ARBA00022597"/>
    </source>
</evidence>
<organism evidence="8 9">
    <name type="scientific">Mesorhizobium ventifaucium</name>
    <dbReference type="NCBI Taxonomy" id="666020"/>
    <lineage>
        <taxon>Bacteria</taxon>
        <taxon>Pseudomonadati</taxon>
        <taxon>Pseudomonadota</taxon>
        <taxon>Alphaproteobacteria</taxon>
        <taxon>Hyphomicrobiales</taxon>
        <taxon>Phyllobacteriaceae</taxon>
        <taxon>Mesorhizobium</taxon>
    </lineage>
</organism>
<evidence type="ECO:0000256" key="1">
    <source>
        <dbReference type="ARBA" id="ARBA00005417"/>
    </source>
</evidence>
<dbReference type="PANTHER" id="PTHR43790">
    <property type="entry name" value="CARBOHYDRATE TRANSPORT ATP-BINDING PROTEIN MG119-RELATED"/>
    <property type="match status" value="1"/>
</dbReference>
<comment type="similarity">
    <text evidence="1">Belongs to the ABC transporter superfamily.</text>
</comment>
<dbReference type="InterPro" id="IPR003439">
    <property type="entry name" value="ABC_transporter-like_ATP-bd"/>
</dbReference>
<dbReference type="InterPro" id="IPR017871">
    <property type="entry name" value="ABC_transporter-like_CS"/>
</dbReference>
<dbReference type="Pfam" id="PF00005">
    <property type="entry name" value="ABC_tran"/>
    <property type="match status" value="2"/>
</dbReference>
<keyword evidence="6 8" id="KW-0067">ATP-binding</keyword>
<dbReference type="SUPFAM" id="SSF52540">
    <property type="entry name" value="P-loop containing nucleoside triphosphate hydrolases"/>
    <property type="match status" value="2"/>
</dbReference>
<evidence type="ECO:0000313" key="9">
    <source>
        <dbReference type="Proteomes" id="UP001152604"/>
    </source>
</evidence>
<evidence type="ECO:0000313" key="8">
    <source>
        <dbReference type="EMBL" id="CAH2396548.1"/>
    </source>
</evidence>
<proteinExistence type="inferred from homology"/>
<dbReference type="PROSITE" id="PS00211">
    <property type="entry name" value="ABC_TRANSPORTER_1"/>
    <property type="match status" value="1"/>
</dbReference>
<dbReference type="InterPro" id="IPR003593">
    <property type="entry name" value="AAA+_ATPase"/>
</dbReference>
<keyword evidence="9" id="KW-1185">Reference proteome</keyword>
<accession>A0ABN8JEJ7</accession>
<evidence type="ECO:0000256" key="5">
    <source>
        <dbReference type="ARBA" id="ARBA00022741"/>
    </source>
</evidence>
<dbReference type="GO" id="GO:0005524">
    <property type="term" value="F:ATP binding"/>
    <property type="evidence" value="ECO:0007669"/>
    <property type="project" value="UniProtKB-KW"/>
</dbReference>
<dbReference type="CDD" id="cd03215">
    <property type="entry name" value="ABC_Carb_Monos_II"/>
    <property type="match status" value="1"/>
</dbReference>
<evidence type="ECO:0000256" key="6">
    <source>
        <dbReference type="ARBA" id="ARBA00022840"/>
    </source>
</evidence>
<reference evidence="8" key="1">
    <citation type="submission" date="2022-03" db="EMBL/GenBank/DDBJ databases">
        <authorList>
            <person name="Brunel B."/>
        </authorList>
    </citation>
    <scope>NUCLEOTIDE SEQUENCE</scope>
    <source>
        <strain evidence="8">STM4922sample</strain>
    </source>
</reference>
<sequence length="512" mass="55451">MEIGRNTTSGSSPIVSFRGVTKKFGGTVAVNNVSFDVERGSILALLGENGAGKSTLIKVLAGIHRPDAGEILVNGRQLDGNAESHPISFIHQDLGLIEWMTVAENMAMATGFPRRWGLIDWNEVERSAAEALKVVGGGIDPRQRVFRLSRAEKSLLTIARALAVDAELLVLDEPTASLPEEDVARLFEVLERLRKRGVAIIYVSHRLDEVYRLADRVVVMRDGKLVGDRPVSETSAQDLVLMIVGRPPSEVFSKAPPPEAGPVLVLRSLSAGEVGPVSLEVRAGEMVALAGLRGAGQELIGRVLFGLEPVVDGSMHLNGRSLTPRSPRDAMATGVGFVSGNRQEESLAMSNSIRENLMINPGMRGRKPLRLMSNAAERRQARDLAGRFSVRPNDPELSINSLSGGNQQKVVLARWLDYGGQLLILEDPTQGVDVGAKAEIYGLLNQALERGAAILMISADFEEVANVCNRAFVFNRGRVATELAREQLSMETLIHAASGLSRRSKHEFEVIT</sequence>
<dbReference type="PROSITE" id="PS50893">
    <property type="entry name" value="ABC_TRANSPORTER_2"/>
    <property type="match status" value="2"/>
</dbReference>
<keyword evidence="4" id="KW-0677">Repeat</keyword>
<evidence type="ECO:0000256" key="2">
    <source>
        <dbReference type="ARBA" id="ARBA00022448"/>
    </source>
</evidence>
<keyword evidence="5" id="KW-0547">Nucleotide-binding</keyword>
<name>A0ABN8JEJ7_9HYPH</name>
<dbReference type="InterPro" id="IPR050107">
    <property type="entry name" value="ABC_carbohydrate_import_ATPase"/>
</dbReference>
<dbReference type="InterPro" id="IPR027417">
    <property type="entry name" value="P-loop_NTPase"/>
</dbReference>
<gene>
    <name evidence="8" type="primary">rbsA</name>
    <name evidence="8" type="ORF">MES4922_170018</name>
</gene>
<dbReference type="SMART" id="SM00382">
    <property type="entry name" value="AAA"/>
    <property type="match status" value="2"/>
</dbReference>
<evidence type="ECO:0000259" key="7">
    <source>
        <dbReference type="PROSITE" id="PS50893"/>
    </source>
</evidence>
<evidence type="ECO:0000256" key="4">
    <source>
        <dbReference type="ARBA" id="ARBA00022737"/>
    </source>
</evidence>
<dbReference type="PANTHER" id="PTHR43790:SF9">
    <property type="entry name" value="GALACTOFURANOSE TRANSPORTER ATP-BINDING PROTEIN YTFR"/>
    <property type="match status" value="1"/>
</dbReference>